<evidence type="ECO:0000313" key="8">
    <source>
        <dbReference type="Proteomes" id="UP000695562"/>
    </source>
</evidence>
<dbReference type="Pfam" id="PF01940">
    <property type="entry name" value="DUF92"/>
    <property type="match status" value="1"/>
</dbReference>
<feature type="transmembrane region" description="Helical" evidence="6">
    <location>
        <begin position="223"/>
        <end position="248"/>
    </location>
</feature>
<evidence type="ECO:0000256" key="3">
    <source>
        <dbReference type="ARBA" id="ARBA00022692"/>
    </source>
</evidence>
<keyword evidence="8" id="KW-1185">Reference proteome</keyword>
<organism evidence="7 8">
    <name type="scientific">Polysphondylium violaceum</name>
    <dbReference type="NCBI Taxonomy" id="133409"/>
    <lineage>
        <taxon>Eukaryota</taxon>
        <taxon>Amoebozoa</taxon>
        <taxon>Evosea</taxon>
        <taxon>Eumycetozoa</taxon>
        <taxon>Dictyostelia</taxon>
        <taxon>Dictyosteliales</taxon>
        <taxon>Dictyosteliaceae</taxon>
        <taxon>Polysphondylium</taxon>
    </lineage>
</organism>
<accession>A0A8J4PP62</accession>
<dbReference type="PANTHER" id="PTHR13353">
    <property type="entry name" value="TRANSMEMBRANE PROTEIN 19"/>
    <property type="match status" value="1"/>
</dbReference>
<feature type="transmembrane region" description="Helical" evidence="6">
    <location>
        <begin position="185"/>
        <end position="203"/>
    </location>
</feature>
<comment type="subcellular location">
    <subcellularLocation>
        <location evidence="1">Membrane</location>
        <topology evidence="1">Multi-pass membrane protein</topology>
    </subcellularLocation>
</comment>
<feature type="transmembrane region" description="Helical" evidence="6">
    <location>
        <begin position="12"/>
        <end position="33"/>
    </location>
</feature>
<name>A0A8J4PP62_9MYCE</name>
<sequence>MDYIIDTTTKEGAAIGRLPLAFLIVSFFGIHGYRKGSLSLSGLISAWLVGMISCYSSWTIAVTLLTFYYSSSKLTKYKAKIKKALEDNHTEGGNRNYIQVFSNSLSATIYAIMFFLYTNRLSTIINYNYDYFGSFLLCAIIGHYACCNGDTWASELGILSKSQPILITTLKRVPKGTNGGISKTGILASLSGGLLIGVFYYLATITFSTDNDEYRSLSSTFHLLPILLLSTLSGLIGSLIDSILGATLQASLWSENKKVIVSEERKIPSSERTKLISGKKILNNHQVNFISSLATSLLAGLLGQLLF</sequence>
<protein>
    <recommendedName>
        <fullName evidence="9">Transmembrane protein 19</fullName>
    </recommendedName>
</protein>
<reference evidence="7" key="1">
    <citation type="submission" date="2020-01" db="EMBL/GenBank/DDBJ databases">
        <title>Development of genomics and gene disruption for Polysphondylium violaceum indicates a role for the polyketide synthase stlB in stalk morphogenesis.</title>
        <authorList>
            <person name="Narita B."/>
            <person name="Kawabe Y."/>
            <person name="Kin K."/>
            <person name="Saito T."/>
            <person name="Gibbs R."/>
            <person name="Kuspa A."/>
            <person name="Muzny D."/>
            <person name="Queller D."/>
            <person name="Richards S."/>
            <person name="Strassman J."/>
            <person name="Sucgang R."/>
            <person name="Worley K."/>
            <person name="Schaap P."/>
        </authorList>
    </citation>
    <scope>NUCLEOTIDE SEQUENCE</scope>
    <source>
        <strain evidence="7">QSvi11</strain>
    </source>
</reference>
<evidence type="ECO:0000313" key="7">
    <source>
        <dbReference type="EMBL" id="KAF2070899.1"/>
    </source>
</evidence>
<evidence type="ECO:0000256" key="1">
    <source>
        <dbReference type="ARBA" id="ARBA00004141"/>
    </source>
</evidence>
<feature type="transmembrane region" description="Helical" evidence="6">
    <location>
        <begin position="287"/>
        <end position="306"/>
    </location>
</feature>
<keyword evidence="3 6" id="KW-0812">Transmembrane</keyword>
<comment type="similarity">
    <text evidence="2">Belongs to the TMEM19 family.</text>
</comment>
<dbReference type="Proteomes" id="UP000695562">
    <property type="component" value="Unassembled WGS sequence"/>
</dbReference>
<gene>
    <name evidence="7" type="ORF">CYY_007782</name>
</gene>
<dbReference type="OrthoDB" id="30881at2759"/>
<dbReference type="PANTHER" id="PTHR13353:SF5">
    <property type="entry name" value="TRANSMEMBRANE PROTEIN 19"/>
    <property type="match status" value="1"/>
</dbReference>
<dbReference type="AlphaFoldDB" id="A0A8J4PP62"/>
<proteinExistence type="inferred from homology"/>
<evidence type="ECO:0000256" key="2">
    <source>
        <dbReference type="ARBA" id="ARBA00009012"/>
    </source>
</evidence>
<evidence type="ECO:0000256" key="4">
    <source>
        <dbReference type="ARBA" id="ARBA00022989"/>
    </source>
</evidence>
<feature type="transmembrane region" description="Helical" evidence="6">
    <location>
        <begin position="45"/>
        <end position="69"/>
    </location>
</feature>
<evidence type="ECO:0000256" key="6">
    <source>
        <dbReference type="SAM" id="Phobius"/>
    </source>
</evidence>
<dbReference type="GO" id="GO:0016020">
    <property type="term" value="C:membrane"/>
    <property type="evidence" value="ECO:0007669"/>
    <property type="project" value="UniProtKB-SubCell"/>
</dbReference>
<evidence type="ECO:0008006" key="9">
    <source>
        <dbReference type="Google" id="ProtNLM"/>
    </source>
</evidence>
<keyword evidence="5 6" id="KW-0472">Membrane</keyword>
<comment type="caution">
    <text evidence="7">The sequence shown here is derived from an EMBL/GenBank/DDBJ whole genome shotgun (WGS) entry which is preliminary data.</text>
</comment>
<evidence type="ECO:0000256" key="5">
    <source>
        <dbReference type="ARBA" id="ARBA00023136"/>
    </source>
</evidence>
<dbReference type="InterPro" id="IPR002794">
    <property type="entry name" value="DUF92_TMEM19"/>
</dbReference>
<dbReference type="EMBL" id="AJWJ01000434">
    <property type="protein sequence ID" value="KAF2070899.1"/>
    <property type="molecule type" value="Genomic_DNA"/>
</dbReference>
<keyword evidence="4 6" id="KW-1133">Transmembrane helix</keyword>